<dbReference type="EMBL" id="CP159289">
    <property type="protein sequence ID" value="XCH25350.1"/>
    <property type="molecule type" value="Genomic_DNA"/>
</dbReference>
<accession>A0AAU8FMZ9</accession>
<sequence length="49" mass="5614">MKLKGHQILILGFPRFDASVRSVSYATARLLARENEVYYIEHPFTLGGF</sequence>
<name>A0AAU8FMZ9_9BACT</name>
<protein>
    <submittedName>
        <fullName evidence="1">Uncharacterized protein</fullName>
    </submittedName>
</protein>
<reference evidence="1" key="1">
    <citation type="submission" date="2024-06" db="EMBL/GenBank/DDBJ databases">
        <title>Sequencing and assembly of the genome of Dyadobacter sp. strain 676, a symbiont of Cyamopsis tetragonoloba.</title>
        <authorList>
            <person name="Guro P."/>
            <person name="Sazanova A."/>
            <person name="Kuznetsova I."/>
            <person name="Belimov A."/>
            <person name="Safronova V."/>
        </authorList>
    </citation>
    <scope>NUCLEOTIDE SEQUENCE</scope>
    <source>
        <strain evidence="1">676</strain>
    </source>
</reference>
<gene>
    <name evidence="1" type="ORF">ABV298_02660</name>
</gene>
<proteinExistence type="predicted"/>
<dbReference type="RefSeq" id="WP_353720651.1">
    <property type="nucleotide sequence ID" value="NZ_CP159289.1"/>
</dbReference>
<organism evidence="1">
    <name type="scientific">Dyadobacter sp. 676</name>
    <dbReference type="NCBI Taxonomy" id="3088362"/>
    <lineage>
        <taxon>Bacteria</taxon>
        <taxon>Pseudomonadati</taxon>
        <taxon>Bacteroidota</taxon>
        <taxon>Cytophagia</taxon>
        <taxon>Cytophagales</taxon>
        <taxon>Spirosomataceae</taxon>
        <taxon>Dyadobacter</taxon>
    </lineage>
</organism>
<evidence type="ECO:0000313" key="1">
    <source>
        <dbReference type="EMBL" id="XCH25350.1"/>
    </source>
</evidence>
<dbReference type="AlphaFoldDB" id="A0AAU8FMZ9"/>